<evidence type="ECO:0000259" key="5">
    <source>
        <dbReference type="PROSITE" id="PS50072"/>
    </source>
</evidence>
<evidence type="ECO:0000256" key="2">
    <source>
        <dbReference type="ARBA" id="ARBA00023235"/>
    </source>
</evidence>
<dbReference type="OrthoDB" id="9807797at2"/>
<keyword evidence="2 3" id="KW-0413">Isomerase</keyword>
<feature type="region of interest" description="Disordered" evidence="4">
    <location>
        <begin position="1"/>
        <end position="30"/>
    </location>
</feature>
<reference evidence="6 7" key="1">
    <citation type="submission" date="2019-06" db="EMBL/GenBank/DDBJ databases">
        <title>Flavibacter putida gen. nov., sp. nov., a novel marine bacterium of the family Flavobacteriaceae isolated from coastal seawater.</title>
        <authorList>
            <person name="Feng X."/>
        </authorList>
    </citation>
    <scope>NUCLEOTIDE SEQUENCE [LARGE SCALE GENOMIC DNA]</scope>
    <source>
        <strain evidence="6 7">PLHSN227</strain>
    </source>
</reference>
<comment type="catalytic activity">
    <reaction evidence="3">
        <text>[protein]-peptidylproline (omega=180) = [protein]-peptidylproline (omega=0)</text>
        <dbReference type="Rhea" id="RHEA:16237"/>
        <dbReference type="Rhea" id="RHEA-COMP:10747"/>
        <dbReference type="Rhea" id="RHEA-COMP:10748"/>
        <dbReference type="ChEBI" id="CHEBI:83833"/>
        <dbReference type="ChEBI" id="CHEBI:83834"/>
        <dbReference type="EC" id="5.2.1.8"/>
    </reaction>
</comment>
<keyword evidence="1 3" id="KW-0697">Rotamase</keyword>
<comment type="similarity">
    <text evidence="3">Belongs to the cyclophilin-type PPIase family.</text>
</comment>
<evidence type="ECO:0000313" key="7">
    <source>
        <dbReference type="Proteomes" id="UP000317169"/>
    </source>
</evidence>
<dbReference type="PANTHER" id="PTHR45625">
    <property type="entry name" value="PEPTIDYL-PROLYL CIS-TRANS ISOMERASE-RELATED"/>
    <property type="match status" value="1"/>
</dbReference>
<evidence type="ECO:0000256" key="1">
    <source>
        <dbReference type="ARBA" id="ARBA00023110"/>
    </source>
</evidence>
<accession>A0A507ZXI3</accession>
<dbReference type="SUPFAM" id="SSF50891">
    <property type="entry name" value="Cyclophilin-like"/>
    <property type="match status" value="1"/>
</dbReference>
<proteinExistence type="inferred from homology"/>
<dbReference type="InterPro" id="IPR002130">
    <property type="entry name" value="Cyclophilin-type_PPIase_dom"/>
</dbReference>
<dbReference type="EMBL" id="VIAR01000004">
    <property type="protein sequence ID" value="TQD39485.1"/>
    <property type="molecule type" value="Genomic_DNA"/>
</dbReference>
<evidence type="ECO:0000256" key="3">
    <source>
        <dbReference type="RuleBase" id="RU363019"/>
    </source>
</evidence>
<dbReference type="AlphaFoldDB" id="A0A507ZXI3"/>
<dbReference type="PROSITE" id="PS50072">
    <property type="entry name" value="CSA_PPIASE_2"/>
    <property type="match status" value="1"/>
</dbReference>
<organism evidence="6 7">
    <name type="scientific">Haloflavibacter putidus</name>
    <dbReference type="NCBI Taxonomy" id="2576776"/>
    <lineage>
        <taxon>Bacteria</taxon>
        <taxon>Pseudomonadati</taxon>
        <taxon>Bacteroidota</taxon>
        <taxon>Flavobacteriia</taxon>
        <taxon>Flavobacteriales</taxon>
        <taxon>Flavobacteriaceae</taxon>
        <taxon>Haloflavibacter</taxon>
    </lineage>
</organism>
<dbReference type="PRINTS" id="PR00153">
    <property type="entry name" value="CSAPPISMRASE"/>
</dbReference>
<dbReference type="InterPro" id="IPR044666">
    <property type="entry name" value="Cyclophilin_A-like"/>
</dbReference>
<dbReference type="Proteomes" id="UP000317169">
    <property type="component" value="Unassembled WGS sequence"/>
</dbReference>
<dbReference type="PANTHER" id="PTHR45625:SF4">
    <property type="entry name" value="PEPTIDYLPROLYL ISOMERASE DOMAIN AND WD REPEAT-CONTAINING PROTEIN 1"/>
    <property type="match status" value="1"/>
</dbReference>
<protein>
    <recommendedName>
        <fullName evidence="3">Peptidyl-prolyl cis-trans isomerase</fullName>
        <shortName evidence="3">PPIase</shortName>
        <ecNumber evidence="3">5.2.1.8</ecNumber>
    </recommendedName>
</protein>
<dbReference type="InterPro" id="IPR029000">
    <property type="entry name" value="Cyclophilin-like_dom_sf"/>
</dbReference>
<dbReference type="Pfam" id="PF00160">
    <property type="entry name" value="Pro_isomerase"/>
    <property type="match status" value="1"/>
</dbReference>
<dbReference type="GO" id="GO:0003755">
    <property type="term" value="F:peptidyl-prolyl cis-trans isomerase activity"/>
    <property type="evidence" value="ECO:0007669"/>
    <property type="project" value="UniProtKB-UniRule"/>
</dbReference>
<sequence>MCSCEDTKNTAPEKKKILKEKKQAEQEKRTDSILNSIKIPAGGKSKVDIAAIKTIEQEELIPFLTKYGKENPETKVFIETPFGDIKVQLYKDTPLHRANFIRLVKMGYFDATFFHRVSKNFVIQGGNSDRTAASKIRSKVGSFLIPSEFEAGHTHTRGAFGAAKYSEQNVSNASSPFEFYIVQGERGAHHIDNEHTVFGRVISGMDVVDKIAQVEVDDKEWPRENVDIDIKVLD</sequence>
<evidence type="ECO:0000313" key="6">
    <source>
        <dbReference type="EMBL" id="TQD39485.1"/>
    </source>
</evidence>
<dbReference type="CDD" id="cd00317">
    <property type="entry name" value="cyclophilin"/>
    <property type="match status" value="1"/>
</dbReference>
<dbReference type="EC" id="5.2.1.8" evidence="3"/>
<keyword evidence="7" id="KW-1185">Reference proteome</keyword>
<name>A0A507ZXI3_9FLAO</name>
<gene>
    <name evidence="6" type="ORF">FKR84_05970</name>
</gene>
<feature type="domain" description="PPIase cyclophilin-type" evidence="5">
    <location>
        <begin position="79"/>
        <end position="228"/>
    </location>
</feature>
<comment type="function">
    <text evidence="3">PPIases accelerate the folding of proteins. It catalyzes the cis-trans isomerization of proline imidic peptide bonds in oligopeptides.</text>
</comment>
<comment type="caution">
    <text evidence="6">The sequence shown here is derived from an EMBL/GenBank/DDBJ whole genome shotgun (WGS) entry which is preliminary data.</text>
</comment>
<dbReference type="Gene3D" id="2.40.100.10">
    <property type="entry name" value="Cyclophilin-like"/>
    <property type="match status" value="1"/>
</dbReference>
<evidence type="ECO:0000256" key="4">
    <source>
        <dbReference type="SAM" id="MobiDB-lite"/>
    </source>
</evidence>